<evidence type="ECO:0000313" key="11">
    <source>
        <dbReference type="WBParaSite" id="PSAMB.scaffold5793size10867.g27308.t1"/>
    </source>
</evidence>
<feature type="compositionally biased region" description="Polar residues" evidence="8">
    <location>
        <begin position="764"/>
        <end position="788"/>
    </location>
</feature>
<evidence type="ECO:0000256" key="2">
    <source>
        <dbReference type="ARBA" id="ARBA00022723"/>
    </source>
</evidence>
<dbReference type="Gene3D" id="3.30.160.60">
    <property type="entry name" value="Classic Zinc Finger"/>
    <property type="match status" value="5"/>
</dbReference>
<feature type="region of interest" description="Disordered" evidence="8">
    <location>
        <begin position="18"/>
        <end position="39"/>
    </location>
</feature>
<dbReference type="GO" id="GO:0005634">
    <property type="term" value="C:nucleus"/>
    <property type="evidence" value="ECO:0007669"/>
    <property type="project" value="UniProtKB-SubCell"/>
</dbReference>
<dbReference type="GO" id="GO:0008270">
    <property type="term" value="F:zinc ion binding"/>
    <property type="evidence" value="ECO:0007669"/>
    <property type="project" value="UniProtKB-KW"/>
</dbReference>
<dbReference type="FunFam" id="3.30.160.60:FF:000126">
    <property type="entry name" value="Mds1 and evi1 complex locus protein"/>
    <property type="match status" value="1"/>
</dbReference>
<sequence>MVSGRPSSVSTGAASRLVRLACHSPPRKQRREQGDSSANGCPACALCNPARREVARTGGSSSRQIGRARIPGGSVSIVRQLQANNMPSTRDQGGRGHAAGLGRSLVDRLSPQSLRSGGQVGDGSAAPLRALCCCCGRRRRHPACWRSSSAAVGGRMAPVYLQTSRDIPSGQELVCDTELQLPGIDGLEERRLAASANAEEPKSGSGRRCDDCELDFDTDESRSAHRHSCSKVRDWQHLPKRAAAPRYDDDQQQPSDKRPASILASGTDDEEDELGQDQDGVHICTECGKGFASASGLKQHSHIHQSWKPFTCNICSKSYTQFSNLCRHRRVHTDTPTPTNQPLQCASCQQSFANLALLTKHHRFCASELPPTSSVSAVPHCPTIAPAEPVVPVLPATMQTSQPSFANASPLLKPPALTPQSLLTVPQQYWNHLLAMGHPSFLNALGQVRFPMSGASMLPVVGDHHHPDANKLGSDGENSPRSSGQFSDHSPNESHRSKDERVPAGSPTTSREGSPPLAVDDDDDDVDDDEDIDAAADSKYPLDLSSKSRKSRRQDDEMDHDDRPVSSSDRAVKSVEARSTPVRPSPQLPTSPVFPGVPSSLLRPSFVPGLATSTANPFFSASLLMQSRANPFSLLGGGAGAHFPYSSMFGSSLMSLSGPPPFSQGASLGGATKGKDRYTCKYCGKVFPRSANLTRHLRTHTGEQPYKCQYCERSFSISSNLQRHVRNIHNKEKPFRCHLCDRCFGQQTNLDRHLKKHDAHQADLHSSNTTPTLDHSPNQVKPDSSGSPEQAAVAAPTDFRLPRAADISHASFNPATAAVLFGGVFSAQQFADKLKH</sequence>
<evidence type="ECO:0000313" key="10">
    <source>
        <dbReference type="Proteomes" id="UP000887566"/>
    </source>
</evidence>
<dbReference type="InterPro" id="IPR013087">
    <property type="entry name" value="Znf_C2H2_type"/>
</dbReference>
<feature type="region of interest" description="Disordered" evidence="8">
    <location>
        <begin position="459"/>
        <end position="593"/>
    </location>
</feature>
<feature type="compositionally biased region" description="Polar residues" evidence="8">
    <location>
        <begin position="476"/>
        <end position="489"/>
    </location>
</feature>
<evidence type="ECO:0000256" key="3">
    <source>
        <dbReference type="ARBA" id="ARBA00022737"/>
    </source>
</evidence>
<keyword evidence="5" id="KW-0862">Zinc</keyword>
<feature type="compositionally biased region" description="Basic and acidic residues" evidence="8">
    <location>
        <begin position="490"/>
        <end position="502"/>
    </location>
</feature>
<evidence type="ECO:0000256" key="6">
    <source>
        <dbReference type="ARBA" id="ARBA00023242"/>
    </source>
</evidence>
<feature type="domain" description="C2H2-type" evidence="9">
    <location>
        <begin position="735"/>
        <end position="762"/>
    </location>
</feature>
<dbReference type="PROSITE" id="PS50157">
    <property type="entry name" value="ZINC_FINGER_C2H2_2"/>
    <property type="match status" value="6"/>
</dbReference>
<feature type="domain" description="C2H2-type" evidence="9">
    <location>
        <begin position="706"/>
        <end position="734"/>
    </location>
</feature>
<accession>A0A914WYX0</accession>
<keyword evidence="10" id="KW-1185">Reference proteome</keyword>
<dbReference type="SMART" id="SM00355">
    <property type="entry name" value="ZnF_C2H2"/>
    <property type="match status" value="6"/>
</dbReference>
<evidence type="ECO:0000256" key="4">
    <source>
        <dbReference type="ARBA" id="ARBA00022771"/>
    </source>
</evidence>
<evidence type="ECO:0000256" key="5">
    <source>
        <dbReference type="ARBA" id="ARBA00022833"/>
    </source>
</evidence>
<feature type="domain" description="C2H2-type" evidence="9">
    <location>
        <begin position="310"/>
        <end position="337"/>
    </location>
</feature>
<evidence type="ECO:0000259" key="9">
    <source>
        <dbReference type="PROSITE" id="PS50157"/>
    </source>
</evidence>
<keyword evidence="3" id="KW-0677">Repeat</keyword>
<dbReference type="FunFam" id="3.30.160.60:FF:000112">
    <property type="entry name" value="Mds1 and evi1 complex locus protein"/>
    <property type="match status" value="1"/>
</dbReference>
<dbReference type="PROSITE" id="PS00028">
    <property type="entry name" value="ZINC_FINGER_C2H2_1"/>
    <property type="match status" value="5"/>
</dbReference>
<keyword evidence="2" id="KW-0479">Metal-binding</keyword>
<keyword evidence="4 7" id="KW-0863">Zinc-finger</keyword>
<dbReference type="InterPro" id="IPR036236">
    <property type="entry name" value="Znf_C2H2_sf"/>
</dbReference>
<evidence type="ECO:0000256" key="1">
    <source>
        <dbReference type="ARBA" id="ARBA00004123"/>
    </source>
</evidence>
<dbReference type="FunFam" id="3.30.160.60:FF:000929">
    <property type="entry name" value="Uncharacterized protein, isoform B"/>
    <property type="match status" value="1"/>
</dbReference>
<evidence type="ECO:0000256" key="8">
    <source>
        <dbReference type="SAM" id="MobiDB-lite"/>
    </source>
</evidence>
<feature type="compositionally biased region" description="Acidic residues" evidence="8">
    <location>
        <begin position="519"/>
        <end position="534"/>
    </location>
</feature>
<feature type="domain" description="C2H2-type" evidence="9">
    <location>
        <begin position="282"/>
        <end position="309"/>
    </location>
</feature>
<dbReference type="InterPro" id="IPR050331">
    <property type="entry name" value="Zinc_finger"/>
</dbReference>
<dbReference type="PANTHER" id="PTHR16515:SF49">
    <property type="entry name" value="GASTRULA ZINC FINGER PROTEIN XLCGF49.1-LIKE-RELATED"/>
    <property type="match status" value="1"/>
</dbReference>
<feature type="region of interest" description="Disordered" evidence="8">
    <location>
        <begin position="755"/>
        <end position="793"/>
    </location>
</feature>
<dbReference type="AlphaFoldDB" id="A0A914WYX0"/>
<dbReference type="WBParaSite" id="PSAMB.scaffold5793size10867.g27308.t1">
    <property type="protein sequence ID" value="PSAMB.scaffold5793size10867.g27308.t1"/>
    <property type="gene ID" value="PSAMB.scaffold5793size10867.g27308"/>
</dbReference>
<proteinExistence type="predicted"/>
<dbReference type="Proteomes" id="UP000887566">
    <property type="component" value="Unplaced"/>
</dbReference>
<evidence type="ECO:0000256" key="7">
    <source>
        <dbReference type="PROSITE-ProRule" id="PRU00042"/>
    </source>
</evidence>
<dbReference type="PANTHER" id="PTHR16515">
    <property type="entry name" value="PR DOMAIN ZINC FINGER PROTEIN"/>
    <property type="match status" value="1"/>
</dbReference>
<dbReference type="FunFam" id="3.30.160.60:FF:000159">
    <property type="entry name" value="Mds1 and evi1 complex locus protein"/>
    <property type="match status" value="1"/>
</dbReference>
<comment type="subcellular location">
    <subcellularLocation>
        <location evidence="1">Nucleus</location>
    </subcellularLocation>
</comment>
<keyword evidence="6" id="KW-0539">Nucleus</keyword>
<feature type="domain" description="C2H2-type" evidence="9">
    <location>
        <begin position="343"/>
        <end position="370"/>
    </location>
</feature>
<feature type="domain" description="C2H2-type" evidence="9">
    <location>
        <begin position="678"/>
        <end position="705"/>
    </location>
</feature>
<feature type="region of interest" description="Disordered" evidence="8">
    <location>
        <begin position="243"/>
        <end position="275"/>
    </location>
</feature>
<reference evidence="11" key="1">
    <citation type="submission" date="2022-11" db="UniProtKB">
        <authorList>
            <consortium name="WormBaseParasite"/>
        </authorList>
    </citation>
    <scope>IDENTIFICATION</scope>
</reference>
<protein>
    <submittedName>
        <fullName evidence="11">C2H2-type domain-containing protein</fullName>
    </submittedName>
</protein>
<organism evidence="10 11">
    <name type="scientific">Plectus sambesii</name>
    <dbReference type="NCBI Taxonomy" id="2011161"/>
    <lineage>
        <taxon>Eukaryota</taxon>
        <taxon>Metazoa</taxon>
        <taxon>Ecdysozoa</taxon>
        <taxon>Nematoda</taxon>
        <taxon>Chromadorea</taxon>
        <taxon>Plectida</taxon>
        <taxon>Plectina</taxon>
        <taxon>Plectoidea</taxon>
        <taxon>Plectidae</taxon>
        <taxon>Plectus</taxon>
    </lineage>
</organism>
<dbReference type="GO" id="GO:0010468">
    <property type="term" value="P:regulation of gene expression"/>
    <property type="evidence" value="ECO:0007669"/>
    <property type="project" value="TreeGrafter"/>
</dbReference>
<dbReference type="Pfam" id="PF00096">
    <property type="entry name" value="zf-C2H2"/>
    <property type="match status" value="5"/>
</dbReference>
<dbReference type="SUPFAM" id="SSF57667">
    <property type="entry name" value="beta-beta-alpha zinc fingers"/>
    <property type="match status" value="4"/>
</dbReference>
<feature type="compositionally biased region" description="Basic and acidic residues" evidence="8">
    <location>
        <begin position="560"/>
        <end position="576"/>
    </location>
</feature>
<name>A0A914WYX0_9BILA</name>